<name>A0ABV6FRJ3_9BACT</name>
<evidence type="ECO:0000313" key="2">
    <source>
        <dbReference type="Proteomes" id="UP001589797"/>
    </source>
</evidence>
<dbReference type="EMBL" id="JBHLWI010000016">
    <property type="protein sequence ID" value="MFC0262453.1"/>
    <property type="molecule type" value="Genomic_DNA"/>
</dbReference>
<evidence type="ECO:0000313" key="1">
    <source>
        <dbReference type="EMBL" id="MFC0262453.1"/>
    </source>
</evidence>
<gene>
    <name evidence="1" type="ORF">ACFFIP_07130</name>
</gene>
<comment type="caution">
    <text evidence="1">The sequence shown here is derived from an EMBL/GenBank/DDBJ whole genome shotgun (WGS) entry which is preliminary data.</text>
</comment>
<evidence type="ECO:0008006" key="3">
    <source>
        <dbReference type="Google" id="ProtNLM"/>
    </source>
</evidence>
<reference evidence="1 2" key="1">
    <citation type="submission" date="2024-09" db="EMBL/GenBank/DDBJ databases">
        <authorList>
            <person name="Sun Q."/>
            <person name="Mori K."/>
        </authorList>
    </citation>
    <scope>NUCLEOTIDE SEQUENCE [LARGE SCALE GENOMIC DNA]</scope>
    <source>
        <strain evidence="1 2">CCM 7650</strain>
    </source>
</reference>
<accession>A0ABV6FRJ3</accession>
<dbReference type="RefSeq" id="WP_382386898.1">
    <property type="nucleotide sequence ID" value="NZ_JBHLWI010000016.1"/>
</dbReference>
<proteinExistence type="predicted"/>
<sequence>MRSVAIFLLIFLFSFKGNGFTDMNDHVGEEVMLFTPNEFFEEWTSHNENLNKLNTKLDKDFERFGKSKKFVKQMFYRAHKYLFDDYQQYASLDNLMEDGRYDCVSGSLLYAMILDRYGFDYQIVETSFHVFLTLTIDNEQILLESTDPFGGFMTDQNEIESYVEEFKRAAHENKLYLDPVHQKRTSLFNPSIYREINLQQLKGLEYYNSAIFYNNNGALTNAFEEVSKASKFYEADRIIAFKELLQTFLTVAKSN</sequence>
<dbReference type="Proteomes" id="UP001589797">
    <property type="component" value="Unassembled WGS sequence"/>
</dbReference>
<keyword evidence="2" id="KW-1185">Reference proteome</keyword>
<protein>
    <recommendedName>
        <fullName evidence="3">Transglutaminase-like superfamily protein</fullName>
    </recommendedName>
</protein>
<organism evidence="1 2">
    <name type="scientific">Fontibacter flavus</name>
    <dbReference type="NCBI Taxonomy" id="654838"/>
    <lineage>
        <taxon>Bacteria</taxon>
        <taxon>Pseudomonadati</taxon>
        <taxon>Bacteroidota</taxon>
        <taxon>Cytophagia</taxon>
        <taxon>Cytophagales</taxon>
        <taxon>Cyclobacteriaceae</taxon>
        <taxon>Fontibacter</taxon>
    </lineage>
</organism>